<sequence>MSDRIYSIDSVRIIAMVFVVAIHTDPFRGLGATGNMVNFLIDSVARFVVPFFFMASGYFFARKTARRELTDYFTDRVTTIASLYAAGLLLSAPVFLAGTAVRAGAENRDLVRSSALKLTEFVSPPALLYYGTSVSEILWFLPALLLSLTFVSLFVRVDKTAYLVPISLVFHVIGLLGASYTTFVDIPFEIRDALFFGFFYTSLGYAIYSRGWQPGPERSTRYLVATVVFGVLHLGERYVLGYVLTGETFAQGVYTASYTIGTALFTWSLFLFLLSRPELGRSTPVPSWGTYAVGIYIAHPAVLYPLQRIGEALDLVGYEVRSTLLWHLTLTPLTFFGAALVYVAARRVWVSDRWRIYRSRVRSARDRDSN</sequence>
<feature type="transmembrane region" description="Helical" evidence="6">
    <location>
        <begin position="285"/>
        <end position="304"/>
    </location>
</feature>
<feature type="transmembrane region" description="Helical" evidence="6">
    <location>
        <begin position="222"/>
        <end position="240"/>
    </location>
</feature>
<dbReference type="RefSeq" id="WP_390286216.1">
    <property type="nucleotide sequence ID" value="NZ_JBHUDI010000004.1"/>
</dbReference>
<evidence type="ECO:0000256" key="3">
    <source>
        <dbReference type="ARBA" id="ARBA00022692"/>
    </source>
</evidence>
<feature type="transmembrane region" description="Helical" evidence="6">
    <location>
        <begin position="44"/>
        <end position="61"/>
    </location>
</feature>
<keyword evidence="4 6" id="KW-1133">Transmembrane helix</keyword>
<evidence type="ECO:0000256" key="1">
    <source>
        <dbReference type="ARBA" id="ARBA00004651"/>
    </source>
</evidence>
<dbReference type="Pfam" id="PF01757">
    <property type="entry name" value="Acyl_transf_3"/>
    <property type="match status" value="1"/>
</dbReference>
<feature type="transmembrane region" description="Helical" evidence="6">
    <location>
        <begin position="252"/>
        <end position="273"/>
    </location>
</feature>
<feature type="transmembrane region" description="Helical" evidence="6">
    <location>
        <begin position="81"/>
        <end position="101"/>
    </location>
</feature>
<keyword evidence="9" id="KW-1185">Reference proteome</keyword>
<keyword evidence="8" id="KW-0012">Acyltransferase</keyword>
<evidence type="ECO:0000256" key="4">
    <source>
        <dbReference type="ARBA" id="ARBA00022989"/>
    </source>
</evidence>
<evidence type="ECO:0000313" key="9">
    <source>
        <dbReference type="Proteomes" id="UP001597076"/>
    </source>
</evidence>
<comment type="caution">
    <text evidence="8">The sequence shown here is derived from an EMBL/GenBank/DDBJ whole genome shotgun (WGS) entry which is preliminary data.</text>
</comment>
<keyword evidence="3 6" id="KW-0812">Transmembrane</keyword>
<evidence type="ECO:0000256" key="2">
    <source>
        <dbReference type="ARBA" id="ARBA00022475"/>
    </source>
</evidence>
<keyword evidence="8" id="KW-0808">Transferase</keyword>
<proteinExistence type="predicted"/>
<name>A0ABD6BG62_9EURY</name>
<feature type="transmembrane region" description="Helical" evidence="6">
    <location>
        <begin position="193"/>
        <end position="210"/>
    </location>
</feature>
<feature type="transmembrane region" description="Helical" evidence="6">
    <location>
        <begin position="5"/>
        <end position="24"/>
    </location>
</feature>
<dbReference type="EMBL" id="JBHUDI010000004">
    <property type="protein sequence ID" value="MFD1563546.1"/>
    <property type="molecule type" value="Genomic_DNA"/>
</dbReference>
<feature type="transmembrane region" description="Helical" evidence="6">
    <location>
        <begin position="324"/>
        <end position="345"/>
    </location>
</feature>
<gene>
    <name evidence="8" type="ORF">ACFR99_08290</name>
</gene>
<feature type="domain" description="Acyltransferase 3" evidence="7">
    <location>
        <begin position="5"/>
        <end position="342"/>
    </location>
</feature>
<feature type="transmembrane region" description="Helical" evidence="6">
    <location>
        <begin position="162"/>
        <end position="181"/>
    </location>
</feature>
<evidence type="ECO:0000259" key="7">
    <source>
        <dbReference type="Pfam" id="PF01757"/>
    </source>
</evidence>
<keyword evidence="5 6" id="KW-0472">Membrane</keyword>
<dbReference type="Proteomes" id="UP001597076">
    <property type="component" value="Unassembled WGS sequence"/>
</dbReference>
<dbReference type="PANTHER" id="PTHR40074:SF2">
    <property type="entry name" value="O-ACETYLTRANSFERASE WECH"/>
    <property type="match status" value="1"/>
</dbReference>
<reference evidence="8 9" key="1">
    <citation type="journal article" date="2019" name="Int. J. Syst. Evol. Microbiol.">
        <title>The Global Catalogue of Microorganisms (GCM) 10K type strain sequencing project: providing services to taxonomists for standard genome sequencing and annotation.</title>
        <authorList>
            <consortium name="The Broad Institute Genomics Platform"/>
            <consortium name="The Broad Institute Genome Sequencing Center for Infectious Disease"/>
            <person name="Wu L."/>
            <person name="Ma J."/>
        </authorList>
    </citation>
    <scope>NUCLEOTIDE SEQUENCE [LARGE SCALE GENOMIC DNA]</scope>
    <source>
        <strain evidence="8 9">CGMCC 1.12230</strain>
    </source>
</reference>
<dbReference type="AlphaFoldDB" id="A0ABD6BG62"/>
<dbReference type="GO" id="GO:0016746">
    <property type="term" value="F:acyltransferase activity"/>
    <property type="evidence" value="ECO:0007669"/>
    <property type="project" value="UniProtKB-KW"/>
</dbReference>
<protein>
    <submittedName>
        <fullName evidence="8">Acyltransferase</fullName>
    </submittedName>
</protein>
<dbReference type="InterPro" id="IPR002656">
    <property type="entry name" value="Acyl_transf_3_dom"/>
</dbReference>
<feature type="transmembrane region" description="Helical" evidence="6">
    <location>
        <begin position="137"/>
        <end position="155"/>
    </location>
</feature>
<evidence type="ECO:0000313" key="8">
    <source>
        <dbReference type="EMBL" id="MFD1563546.1"/>
    </source>
</evidence>
<comment type="subcellular location">
    <subcellularLocation>
        <location evidence="1">Cell membrane</location>
        <topology evidence="1">Multi-pass membrane protein</topology>
    </subcellularLocation>
</comment>
<evidence type="ECO:0000256" key="6">
    <source>
        <dbReference type="SAM" id="Phobius"/>
    </source>
</evidence>
<organism evidence="8 9">
    <name type="scientific">Haloarchaeobius amylolyticus</name>
    <dbReference type="NCBI Taxonomy" id="1198296"/>
    <lineage>
        <taxon>Archaea</taxon>
        <taxon>Methanobacteriati</taxon>
        <taxon>Methanobacteriota</taxon>
        <taxon>Stenosarchaea group</taxon>
        <taxon>Halobacteria</taxon>
        <taxon>Halobacteriales</taxon>
        <taxon>Halorubellaceae</taxon>
        <taxon>Haloarchaeobius</taxon>
    </lineage>
</organism>
<dbReference type="PANTHER" id="PTHR40074">
    <property type="entry name" value="O-ACETYLTRANSFERASE WECH"/>
    <property type="match status" value="1"/>
</dbReference>
<dbReference type="GO" id="GO:0005886">
    <property type="term" value="C:plasma membrane"/>
    <property type="evidence" value="ECO:0007669"/>
    <property type="project" value="UniProtKB-SubCell"/>
</dbReference>
<accession>A0ABD6BG62</accession>
<evidence type="ECO:0000256" key="5">
    <source>
        <dbReference type="ARBA" id="ARBA00023136"/>
    </source>
</evidence>
<keyword evidence="2" id="KW-1003">Cell membrane</keyword>